<sequence length="292" mass="33126">MFPGVASRLSVASVELSEFVNGESFVGRELARRVVSASSAKEYGRCDDDDESLILLLLHHSCCVRFFSWIESTYVPSYLLSSYSSVRSLCLESVGTMRSMVESAPLPLVCKNLFFFRQLLCEIFNLFFFVTRFGTVVQRHSNEIDWQSVLGLVSSPRYRRYVLDPRLMDYVGSLSYDGDDVGSQLSHAGSTFLHFLCRHDHAMITRIIVEYHAANVSHGGVIHTQHRYPSHGSPAYHFRRMNDVHVYRDDSDSFAARSSSFMLLRDLFRSGTAFQSGNLVDIDDDYGQPLQP</sequence>
<evidence type="ECO:0000313" key="2">
    <source>
        <dbReference type="EMBL" id="CAD8371471.1"/>
    </source>
</evidence>
<reference evidence="2" key="1">
    <citation type="submission" date="2021-01" db="EMBL/GenBank/DDBJ databases">
        <authorList>
            <person name="Corre E."/>
            <person name="Pelletier E."/>
            <person name="Niang G."/>
            <person name="Scheremetjew M."/>
            <person name="Finn R."/>
            <person name="Kale V."/>
            <person name="Holt S."/>
            <person name="Cochrane G."/>
            <person name="Meng A."/>
            <person name="Brown T."/>
            <person name="Cohen L."/>
        </authorList>
    </citation>
    <scope>NUCLEOTIDE SEQUENCE</scope>
    <source>
        <strain evidence="2">CCMP3303</strain>
    </source>
</reference>
<name>A0A6U0JYV2_9STRA</name>
<evidence type="ECO:0000313" key="1">
    <source>
        <dbReference type="EMBL" id="CAD8371469.1"/>
    </source>
</evidence>
<proteinExistence type="predicted"/>
<protein>
    <submittedName>
        <fullName evidence="2">Uncharacterized protein</fullName>
    </submittedName>
</protein>
<gene>
    <name evidence="1" type="ORF">MPOL1434_LOCUS6467</name>
    <name evidence="2" type="ORF">MPOL1434_LOCUS6468</name>
</gene>
<organism evidence="2">
    <name type="scientific">Minutocellus polymorphus</name>
    <dbReference type="NCBI Taxonomy" id="265543"/>
    <lineage>
        <taxon>Eukaryota</taxon>
        <taxon>Sar</taxon>
        <taxon>Stramenopiles</taxon>
        <taxon>Ochrophyta</taxon>
        <taxon>Bacillariophyta</taxon>
        <taxon>Mediophyceae</taxon>
        <taxon>Cymatosirophycidae</taxon>
        <taxon>Cymatosirales</taxon>
        <taxon>Cymatosiraceae</taxon>
        <taxon>Minutocellus</taxon>
    </lineage>
</organism>
<dbReference type="EMBL" id="HBEJ01011037">
    <property type="protein sequence ID" value="CAD8371471.1"/>
    <property type="molecule type" value="Transcribed_RNA"/>
</dbReference>
<dbReference type="AlphaFoldDB" id="A0A6U0JYV2"/>
<dbReference type="EMBL" id="HBEJ01011035">
    <property type="protein sequence ID" value="CAD8371469.1"/>
    <property type="molecule type" value="Transcribed_RNA"/>
</dbReference>
<accession>A0A6U0JYV2</accession>